<organism evidence="1 2">
    <name type="scientific">Hypoxylon rubiginosum</name>
    <dbReference type="NCBI Taxonomy" id="110542"/>
    <lineage>
        <taxon>Eukaryota</taxon>
        <taxon>Fungi</taxon>
        <taxon>Dikarya</taxon>
        <taxon>Ascomycota</taxon>
        <taxon>Pezizomycotina</taxon>
        <taxon>Sordariomycetes</taxon>
        <taxon>Xylariomycetidae</taxon>
        <taxon>Xylariales</taxon>
        <taxon>Hypoxylaceae</taxon>
        <taxon>Hypoxylon</taxon>
    </lineage>
</organism>
<dbReference type="Proteomes" id="UP001497700">
    <property type="component" value="Unassembled WGS sequence"/>
</dbReference>
<evidence type="ECO:0000313" key="2">
    <source>
        <dbReference type="Proteomes" id="UP001497700"/>
    </source>
</evidence>
<protein>
    <submittedName>
        <fullName evidence="1">Uncharacterized protein</fullName>
    </submittedName>
</protein>
<comment type="caution">
    <text evidence="1">The sequence shown here is derived from an EMBL/GenBank/DDBJ whole genome shotgun (WGS) entry which is preliminary data.</text>
</comment>
<dbReference type="EMBL" id="MU393617">
    <property type="protein sequence ID" value="KAI4859702.1"/>
    <property type="molecule type" value="Genomic_DNA"/>
</dbReference>
<proteinExistence type="predicted"/>
<reference evidence="1 2" key="1">
    <citation type="journal article" date="2022" name="New Phytol.">
        <title>Ecological generalism drives hyperdiversity of secondary metabolite gene clusters in xylarialean endophytes.</title>
        <authorList>
            <person name="Franco M.E.E."/>
            <person name="Wisecaver J.H."/>
            <person name="Arnold A.E."/>
            <person name="Ju Y.M."/>
            <person name="Slot J.C."/>
            <person name="Ahrendt S."/>
            <person name="Moore L.P."/>
            <person name="Eastman K.E."/>
            <person name="Scott K."/>
            <person name="Konkel Z."/>
            <person name="Mondo S.J."/>
            <person name="Kuo A."/>
            <person name="Hayes R.D."/>
            <person name="Haridas S."/>
            <person name="Andreopoulos B."/>
            <person name="Riley R."/>
            <person name="LaButti K."/>
            <person name="Pangilinan J."/>
            <person name="Lipzen A."/>
            <person name="Amirebrahimi M."/>
            <person name="Yan J."/>
            <person name="Adam C."/>
            <person name="Keymanesh K."/>
            <person name="Ng V."/>
            <person name="Louie K."/>
            <person name="Northen T."/>
            <person name="Drula E."/>
            <person name="Henrissat B."/>
            <person name="Hsieh H.M."/>
            <person name="Youens-Clark K."/>
            <person name="Lutzoni F."/>
            <person name="Miadlikowska J."/>
            <person name="Eastwood D.C."/>
            <person name="Hamelin R.C."/>
            <person name="Grigoriev I.V."/>
            <person name="U'Ren J.M."/>
        </authorList>
    </citation>
    <scope>NUCLEOTIDE SEQUENCE [LARGE SCALE GENOMIC DNA]</scope>
    <source>
        <strain evidence="1 2">CBS 119005</strain>
    </source>
</reference>
<gene>
    <name evidence="1" type="ORF">F4820DRAFT_142265</name>
</gene>
<name>A0ACB9YJY1_9PEZI</name>
<keyword evidence="2" id="KW-1185">Reference proteome</keyword>
<sequence length="485" mass="54877">MFDFMSNRPKAPERVPTDVVVPVGFFDDTIIFRTFVLYTMFVFDDVLDPQRLRSSLERLVNRPGWNKLGARLRRNERGELEHHIPASFSLERPPISFDHVNLSDVAFQDHPAASHIPRPPRDGRPALVGDPDDLSELIYGPETPRKLDDYIYTDRPELGLRVVSFSNSTIVVLYWMHLSFDAMAKKSLLEAWVLMLQGRESEISTPLAPDNYILENCGKNPTERHVLADRHISKPGVFWWALQNAFSLIFRKKEHRMVCVPAAHLAKLRAKALEEVSAEQLVSEKAEAPFLTEGDVLVAWLSRLAVANAAENTTVAVQQAYGWRPVLQDLIPDNRPFLSNCVGFLVTLMPAKDLLQKPLSYLASHIRRSIQEQGSREQVEAYMSLVRADPSNKAPPFFGTSSMQLLMFSNWQKANLYGIDLSAAAVTPRTTPLTPSYIQSVQGPYNFTDGLIIVGKDAEGNYWISGYRYAGLWGMMKEKMEEEVI</sequence>
<evidence type="ECO:0000313" key="1">
    <source>
        <dbReference type="EMBL" id="KAI4859702.1"/>
    </source>
</evidence>
<accession>A0ACB9YJY1</accession>